<dbReference type="Proteomes" id="UP000192638">
    <property type="component" value="Unassembled WGS sequence"/>
</dbReference>
<reference evidence="1 2" key="1">
    <citation type="submission" date="2017-03" db="EMBL/GenBank/DDBJ databases">
        <title>Phylogenomics and comparative genomics of Lactobacillus salivarius, a mammalian gut commensal.</title>
        <authorList>
            <person name="Harris H.M."/>
        </authorList>
    </citation>
    <scope>NUCLEOTIDE SEQUENCE [LARGE SCALE GENOMIC DNA]</scope>
    <source>
        <strain evidence="1 2">LMG 14477</strain>
    </source>
</reference>
<evidence type="ECO:0000313" key="1">
    <source>
        <dbReference type="EMBL" id="OQQ84384.1"/>
    </source>
</evidence>
<dbReference type="AlphaFoldDB" id="A0A1V9R1D2"/>
<name>A0A1V9R1D2_9LACO</name>
<dbReference type="EMBL" id="NBEB01000041">
    <property type="protein sequence ID" value="OQQ84384.1"/>
    <property type="molecule type" value="Genomic_DNA"/>
</dbReference>
<accession>A0A1V9R1D2</accession>
<comment type="caution">
    <text evidence="1">The sequence shown here is derived from an EMBL/GenBank/DDBJ whole genome shotgun (WGS) entry which is preliminary data.</text>
</comment>
<protein>
    <submittedName>
        <fullName evidence="1">Uncharacterized protein</fullName>
    </submittedName>
</protein>
<organism evidence="1 2">
    <name type="scientific">Ligilactobacillus salivarius</name>
    <dbReference type="NCBI Taxonomy" id="1624"/>
    <lineage>
        <taxon>Bacteria</taxon>
        <taxon>Bacillati</taxon>
        <taxon>Bacillota</taxon>
        <taxon>Bacilli</taxon>
        <taxon>Lactobacillales</taxon>
        <taxon>Lactobacillaceae</taxon>
        <taxon>Ligilactobacillus</taxon>
    </lineage>
</organism>
<sequence>MVVKILNLVLIVLIGILIVTVKQVPKHISEYWLEDTKNKNTRQLQVESYFKEIGGQEQLKILTEWANMLTDIEYFKEKYTGEKLDNVNNLILNTLIYGSDRTVKLLSLYMQNVYLQSDSSQKEYDQLVNTAYIVSSLKEDFTGYTISPQTLLKLQITDYKDNKQIFEDAEKRIRQKIKE</sequence>
<proteinExistence type="predicted"/>
<gene>
    <name evidence="1" type="ORF">B6U60_04310</name>
</gene>
<dbReference type="RefSeq" id="WP_081530500.1">
    <property type="nucleotide sequence ID" value="NZ_NBEB01000041.1"/>
</dbReference>
<evidence type="ECO:0000313" key="2">
    <source>
        <dbReference type="Proteomes" id="UP000192638"/>
    </source>
</evidence>